<dbReference type="InterPro" id="IPR011051">
    <property type="entry name" value="RmlC_Cupin_sf"/>
</dbReference>
<dbReference type="InterPro" id="IPR014710">
    <property type="entry name" value="RmlC-like_jellyroll"/>
</dbReference>
<dbReference type="Proteomes" id="UP000199476">
    <property type="component" value="Unassembled WGS sequence"/>
</dbReference>
<dbReference type="STRING" id="321763.SAMN04488692_103118"/>
<keyword evidence="4" id="KW-1185">Reference proteome</keyword>
<evidence type="ECO:0000313" key="4">
    <source>
        <dbReference type="Proteomes" id="UP000199476"/>
    </source>
</evidence>
<proteinExistence type="predicted"/>
<dbReference type="Gene3D" id="2.60.120.10">
    <property type="entry name" value="Jelly Rolls"/>
    <property type="match status" value="1"/>
</dbReference>
<dbReference type="CDD" id="cd02222">
    <property type="entry name" value="cupin_TM1459-like"/>
    <property type="match status" value="1"/>
</dbReference>
<organism evidence="3 4">
    <name type="scientific">Halarsenatibacter silvermanii</name>
    <dbReference type="NCBI Taxonomy" id="321763"/>
    <lineage>
        <taxon>Bacteria</taxon>
        <taxon>Bacillati</taxon>
        <taxon>Bacillota</taxon>
        <taxon>Clostridia</taxon>
        <taxon>Halanaerobiales</taxon>
        <taxon>Halarsenatibacteraceae</taxon>
        <taxon>Halarsenatibacter</taxon>
    </lineage>
</organism>
<dbReference type="PANTHER" id="PTHR35848">
    <property type="entry name" value="OXALATE-BINDING PROTEIN"/>
    <property type="match status" value="1"/>
</dbReference>
<evidence type="ECO:0000259" key="2">
    <source>
        <dbReference type="Pfam" id="PF07883"/>
    </source>
</evidence>
<evidence type="ECO:0000256" key="1">
    <source>
        <dbReference type="ARBA" id="ARBA00022723"/>
    </source>
</evidence>
<dbReference type="InterPro" id="IPR051610">
    <property type="entry name" value="GPI/OXD"/>
</dbReference>
<gene>
    <name evidence="3" type="ORF">SAMN04488692_103118</name>
</gene>
<dbReference type="OrthoDB" id="9791297at2"/>
<evidence type="ECO:0000313" key="3">
    <source>
        <dbReference type="EMBL" id="SDL31547.1"/>
    </source>
</evidence>
<dbReference type="InterPro" id="IPR013096">
    <property type="entry name" value="Cupin_2"/>
</dbReference>
<dbReference type="RefSeq" id="WP_089758314.1">
    <property type="nucleotide sequence ID" value="NZ_FNGO01000003.1"/>
</dbReference>
<name>A0A1G9J219_9FIRM</name>
<feature type="domain" description="Cupin type-2" evidence="2">
    <location>
        <begin position="43"/>
        <end position="111"/>
    </location>
</feature>
<dbReference type="GO" id="GO:0046872">
    <property type="term" value="F:metal ion binding"/>
    <property type="evidence" value="ECO:0007669"/>
    <property type="project" value="UniProtKB-KW"/>
</dbReference>
<dbReference type="SUPFAM" id="SSF51182">
    <property type="entry name" value="RmlC-like cupins"/>
    <property type="match status" value="1"/>
</dbReference>
<dbReference type="EMBL" id="FNGO01000003">
    <property type="protein sequence ID" value="SDL31547.1"/>
    <property type="molecule type" value="Genomic_DNA"/>
</dbReference>
<protein>
    <submittedName>
        <fullName evidence="3">Cupin domain protein</fullName>
    </submittedName>
</protein>
<accession>A0A1G9J219</accession>
<dbReference type="Pfam" id="PF07883">
    <property type="entry name" value="Cupin_2"/>
    <property type="match status" value="1"/>
</dbReference>
<sequence>MDIVVGDRKELEAGQVDEDHALNTKKRIVFSPEDHWDSHVMRVFTLGEGGQTFQHSHDWPHWVYILAGEGAVVTESDTHELSRDDYVFVPAGLTHNFENRGKEEFEFMCIVPPEGDSF</sequence>
<dbReference type="AlphaFoldDB" id="A0A1G9J219"/>
<dbReference type="PANTHER" id="PTHR35848:SF6">
    <property type="entry name" value="CUPIN TYPE-2 DOMAIN-CONTAINING PROTEIN"/>
    <property type="match status" value="1"/>
</dbReference>
<keyword evidence="1" id="KW-0479">Metal-binding</keyword>
<reference evidence="3 4" key="1">
    <citation type="submission" date="2016-10" db="EMBL/GenBank/DDBJ databases">
        <authorList>
            <person name="de Groot N.N."/>
        </authorList>
    </citation>
    <scope>NUCLEOTIDE SEQUENCE [LARGE SCALE GENOMIC DNA]</scope>
    <source>
        <strain evidence="3 4">SLAS-1</strain>
    </source>
</reference>